<dbReference type="EMBL" id="JAJJMB010016162">
    <property type="protein sequence ID" value="KAI3849097.1"/>
    <property type="molecule type" value="Genomic_DNA"/>
</dbReference>
<name>A0AAD4S116_9MAGN</name>
<comment type="caution">
    <text evidence="1">The sequence shown here is derived from an EMBL/GenBank/DDBJ whole genome shotgun (WGS) entry which is preliminary data.</text>
</comment>
<sequence>MTIVMKFTLSRLSMQEIKNGLRVPLDQTVIHVAGDLPRAKLSDFTKGTDICTDTTHIANQIGWNKPVNKWLI</sequence>
<dbReference type="Proteomes" id="UP001202328">
    <property type="component" value="Unassembled WGS sequence"/>
</dbReference>
<accession>A0AAD4S116</accession>
<protein>
    <submittedName>
        <fullName evidence="1">Uncharacterized protein</fullName>
    </submittedName>
</protein>
<keyword evidence="2" id="KW-1185">Reference proteome</keyword>
<evidence type="ECO:0000313" key="1">
    <source>
        <dbReference type="EMBL" id="KAI3849097.1"/>
    </source>
</evidence>
<gene>
    <name evidence="1" type="ORF">MKW98_029022</name>
</gene>
<organism evidence="1 2">
    <name type="scientific">Papaver atlanticum</name>
    <dbReference type="NCBI Taxonomy" id="357466"/>
    <lineage>
        <taxon>Eukaryota</taxon>
        <taxon>Viridiplantae</taxon>
        <taxon>Streptophyta</taxon>
        <taxon>Embryophyta</taxon>
        <taxon>Tracheophyta</taxon>
        <taxon>Spermatophyta</taxon>
        <taxon>Magnoliopsida</taxon>
        <taxon>Ranunculales</taxon>
        <taxon>Papaveraceae</taxon>
        <taxon>Papaveroideae</taxon>
        <taxon>Papaver</taxon>
    </lineage>
</organism>
<evidence type="ECO:0000313" key="2">
    <source>
        <dbReference type="Proteomes" id="UP001202328"/>
    </source>
</evidence>
<reference evidence="1" key="1">
    <citation type="submission" date="2022-04" db="EMBL/GenBank/DDBJ databases">
        <title>A functionally conserved STORR gene fusion in Papaver species that diverged 16.8 million years ago.</title>
        <authorList>
            <person name="Catania T."/>
        </authorList>
    </citation>
    <scope>NUCLEOTIDE SEQUENCE</scope>
    <source>
        <strain evidence="1">S-188037</strain>
    </source>
</reference>
<dbReference type="AlphaFoldDB" id="A0AAD4S116"/>
<proteinExistence type="predicted"/>